<feature type="compositionally biased region" description="Polar residues" evidence="18">
    <location>
        <begin position="33"/>
        <end position="45"/>
    </location>
</feature>
<dbReference type="GO" id="GO:0016041">
    <property type="term" value="F:glutamate synthase (ferredoxin) activity"/>
    <property type="evidence" value="ECO:0007669"/>
    <property type="project" value="UniProtKB-EC"/>
</dbReference>
<sequence length="1747" mass="189662">MAEEDATDDATTRPTRHDGAGRRDSAEQRSRSFETLNLHSHQTAGTAWLTDEEPAENAEQRRLADLTCDTVRMRLIEASAVLATAYAFQTQVSRRHGTSVSSSGAALDRQRATQVNVFPLKPGETSNMFDGPAPIVKERDACGVGFIANPTTGGEFGTHKILQQGLTALDCMEHRGACGGDDISGDGAGIMTQIPWELFGEYRSDSCPKPGVGMVFLPQGEDRRNEVKEVIEKVCRDNELEFLGWREVPVDPEVLGPMAREVVPSMWQMFVKAPTRLDDDEATRDGFERTLYLVRRRIAVELDALGLLKQDDGSDEVYFASFSSKTIVYKGMVQGCILPQFYKDLQNEQYTTQFVIYHRRFSTNTNPKWPLAQPMRVVGHNGEINTLIGNVNWVKAREKSKTLPEEEIKDLMNAENTDNIVMMCNTQDVPNLLEPLVDLSRSDSANLDAVFELMTKSRHRAPCALMSLVPTAYMDEPALANNPEIVDFYKFHGGLLEAWDGPALLVYSDGKSIGASLDRNGLRPARYSITSDGTVYMMSETGVVELDESDIVEKGRLGPGQMINVDLKSGEFKDNIAIKSEIASRHPYGEWIANQRRDVKRTSFADERIYDQDATTFAQGTFGWGLQDIGMQIQDMAGSGKETTYSMGDDAPIAVLSERPHIPYNYFKQRFAQVTNPPIDPLREGVVMSVAMTLGKKESIYKVSEKGARLIHLESPVLNSNEMAEIASLADEDKGGFKQSTLSTRYSLSDGPEGIKSAIDAICDKAVEDVRSGVEVLILSDKAEGMDEMKESTYIPPLVAVGAVHHRLIEEGLRMDTGIVVETGSAWSTHHFACLVGYGANAVHPYLALETVKQWYNQGKIQKMMEAGKITQMTLDEAQANYRKSIENGLLKILSKMGISLLTSYQGAQIFEAMGLGEDVIGTSFKGTTSRIGGVSLSDIARETVMMRPEEDQKKLVNYGYYKPIPKLGEYHANSADLARLLHNAIGLDKKVSAATNRDELPNDGVKPSSVADYEIFKKSLESAPLANIRDLLDFESDRESISIDEVEPASEIMKRFCTGAMSLGALSREAHETLAIAVNRVGGKSNSGEGGEDVVRGSDLMDVDENGRSPTFPHLAGLKNGDSANSYIHQVASGRFGVTPEFLVTAKQLEIKMAQGAKPGEGGQLPGPKVSEYIATLRASKQGVTLISPPPHHDIYSIEDLAQLIHDLHAVNEDAGVSVKLVSSIGIGTVACGVAKAKADVIQISGGDGGTGASPLSSIKHAGMPWEMGLSEAHSALLTNGLRDRVLLRVDGGIRTGRDIAIAAMMGAEEFGFGTIAMIAEGCVMARVCHLNSCPVGVTSQKEKLRKQFPGTPEHVVNFFMFVAEEIRELMAHLGYSKFEDLIGRADLLKESESQVGRVAKTEGVSLTGFFSGIPDSRDDRSFLRAPVSEGGGLKDDVVHVNGFSSDLDREMCNHPDVKAAIEKNEGDTAVSFNIKNTDRSTGAMVAGDIAREYGNSGLDGNLNLNIFGSAGQAFGAFAVPGMKIRLTGEANDYVGKGMHGGEIIVLPEADAGFVAADSSIVGNACLYGATGGDFHANGRAGERFCVRNSGAYAVCEGTGDHCCEYMTGGVVVALGTVGRNVGAGMTGGIGYFYDEDGRFEERVNGEIVKYQRVITASGEIQLKNMIERHFEQTGSEKAEEILDNWEDELNKFWQVYPPSEAQSAVVADNMLGDNVKVSARAPSEQLCFLPVGAGLDAEQTGRCAD</sequence>
<evidence type="ECO:0000256" key="17">
    <source>
        <dbReference type="ARBA" id="ARBA00039085"/>
    </source>
</evidence>
<keyword evidence="15" id="KW-0003">3Fe-4S</keyword>
<dbReference type="Pfam" id="PF04898">
    <property type="entry name" value="Glu_syn_central"/>
    <property type="match status" value="1"/>
</dbReference>
<dbReference type="SUPFAM" id="SSF51395">
    <property type="entry name" value="FMN-linked oxidoreductases"/>
    <property type="match status" value="1"/>
</dbReference>
<comment type="cofactor">
    <cofactor evidence="1">
        <name>FMN</name>
        <dbReference type="ChEBI" id="CHEBI:58210"/>
    </cofactor>
</comment>
<reference evidence="20 21" key="1">
    <citation type="journal article" date="2012" name="Genome Biol.">
        <title>Genome and low-iron response of an oceanic diatom adapted to chronic iron limitation.</title>
        <authorList>
            <person name="Lommer M."/>
            <person name="Specht M."/>
            <person name="Roy A.S."/>
            <person name="Kraemer L."/>
            <person name="Andreson R."/>
            <person name="Gutowska M.A."/>
            <person name="Wolf J."/>
            <person name="Bergner S.V."/>
            <person name="Schilhabel M.B."/>
            <person name="Klostermeier U.C."/>
            <person name="Beiko R.G."/>
            <person name="Rosenstiel P."/>
            <person name="Hippler M."/>
            <person name="Laroche J."/>
        </authorList>
    </citation>
    <scope>NUCLEOTIDE SEQUENCE [LARGE SCALE GENOMIC DNA]</scope>
    <source>
        <strain evidence="20 21">CCMP1005</strain>
    </source>
</reference>
<dbReference type="SUPFAM" id="SSF56235">
    <property type="entry name" value="N-terminal nucleophile aminohydrolases (Ntn hydrolases)"/>
    <property type="match status" value="1"/>
</dbReference>
<evidence type="ECO:0000313" key="21">
    <source>
        <dbReference type="Proteomes" id="UP000266841"/>
    </source>
</evidence>
<dbReference type="Gene3D" id="3.20.20.70">
    <property type="entry name" value="Aldolase class I"/>
    <property type="match status" value="2"/>
</dbReference>
<gene>
    <name evidence="20" type="ORF">THAOC_13288</name>
</gene>
<dbReference type="GO" id="GO:0019676">
    <property type="term" value="P:ammonia assimilation cycle"/>
    <property type="evidence" value="ECO:0007669"/>
    <property type="project" value="TreeGrafter"/>
</dbReference>
<evidence type="ECO:0000256" key="15">
    <source>
        <dbReference type="ARBA" id="ARBA00023291"/>
    </source>
</evidence>
<dbReference type="CDD" id="cd00982">
    <property type="entry name" value="gltB_C"/>
    <property type="match status" value="1"/>
</dbReference>
<keyword evidence="10" id="KW-0315">Glutamine amidotransferase</keyword>
<dbReference type="FunFam" id="3.20.20.70:FF:000084">
    <property type="entry name" value="Ferredoxin-dependent glutamate synthase, chloroplastic"/>
    <property type="match status" value="1"/>
</dbReference>
<keyword evidence="9" id="KW-0479">Metal-binding</keyword>
<comment type="pathway">
    <text evidence="4">Nitrogen metabolism.</text>
</comment>
<evidence type="ECO:0000256" key="8">
    <source>
        <dbReference type="ARBA" id="ARBA00022643"/>
    </source>
</evidence>
<keyword evidence="7" id="KW-0285">Flavoprotein</keyword>
<dbReference type="EMBL" id="AGNL01015441">
    <property type="protein sequence ID" value="EJK65817.1"/>
    <property type="molecule type" value="Genomic_DNA"/>
</dbReference>
<evidence type="ECO:0000256" key="2">
    <source>
        <dbReference type="ARBA" id="ARBA00001927"/>
    </source>
</evidence>
<evidence type="ECO:0000256" key="10">
    <source>
        <dbReference type="ARBA" id="ARBA00022962"/>
    </source>
</evidence>
<keyword evidence="12" id="KW-0408">Iron</keyword>
<keyword evidence="21" id="KW-1185">Reference proteome</keyword>
<dbReference type="Pfam" id="PF01493">
    <property type="entry name" value="GXGXG"/>
    <property type="match status" value="1"/>
</dbReference>
<dbReference type="InterPro" id="IPR050711">
    <property type="entry name" value="ET-N_metabolism_enzyme"/>
</dbReference>
<dbReference type="OrthoDB" id="4327079at2759"/>
<dbReference type="OMA" id="LKTGWDV"/>
<proteinExistence type="inferred from homology"/>
<dbReference type="InterPro" id="IPR029055">
    <property type="entry name" value="Ntn_hydrolases_N"/>
</dbReference>
<dbReference type="UniPathway" id="UPA00045"/>
<evidence type="ECO:0000256" key="3">
    <source>
        <dbReference type="ARBA" id="ARBA00004802"/>
    </source>
</evidence>
<evidence type="ECO:0000256" key="14">
    <source>
        <dbReference type="ARBA" id="ARBA00023164"/>
    </source>
</evidence>
<evidence type="ECO:0000256" key="1">
    <source>
        <dbReference type="ARBA" id="ARBA00001917"/>
    </source>
</evidence>
<dbReference type="GO" id="GO:0051538">
    <property type="term" value="F:3 iron, 4 sulfur cluster binding"/>
    <property type="evidence" value="ECO:0007669"/>
    <property type="project" value="UniProtKB-KW"/>
</dbReference>
<dbReference type="GO" id="GO:0006537">
    <property type="term" value="P:glutamate biosynthetic process"/>
    <property type="evidence" value="ECO:0007669"/>
    <property type="project" value="UniProtKB-KW"/>
</dbReference>
<dbReference type="SUPFAM" id="SSF69336">
    <property type="entry name" value="Alpha subunit of glutamate synthase, C-terminal domain"/>
    <property type="match status" value="1"/>
</dbReference>
<dbReference type="InterPro" id="IPR006982">
    <property type="entry name" value="Glu_synth_centr_N"/>
</dbReference>
<evidence type="ECO:0000256" key="16">
    <source>
        <dbReference type="ARBA" id="ARBA00037928"/>
    </source>
</evidence>
<evidence type="ECO:0000256" key="13">
    <source>
        <dbReference type="ARBA" id="ARBA00023014"/>
    </source>
</evidence>
<dbReference type="GO" id="GO:0046872">
    <property type="term" value="F:metal ion binding"/>
    <property type="evidence" value="ECO:0007669"/>
    <property type="project" value="UniProtKB-KW"/>
</dbReference>
<comment type="pathway">
    <text evidence="3">Energy metabolism; nitrogen metabolism.</text>
</comment>
<evidence type="ECO:0000259" key="19">
    <source>
        <dbReference type="PROSITE" id="PS51278"/>
    </source>
</evidence>
<dbReference type="NCBIfam" id="NF008730">
    <property type="entry name" value="PRK11750.1"/>
    <property type="match status" value="1"/>
</dbReference>
<keyword evidence="6" id="KW-0028">Amino-acid biosynthesis</keyword>
<feature type="compositionally biased region" description="Basic and acidic residues" evidence="18">
    <location>
        <begin position="15"/>
        <end position="32"/>
    </location>
</feature>
<evidence type="ECO:0000313" key="20">
    <source>
        <dbReference type="EMBL" id="EJK65817.1"/>
    </source>
</evidence>
<comment type="similarity">
    <text evidence="5">Belongs to the glutamate synthase family.</text>
</comment>
<evidence type="ECO:0000256" key="4">
    <source>
        <dbReference type="ARBA" id="ARBA00004909"/>
    </source>
</evidence>
<dbReference type="InterPro" id="IPR013785">
    <property type="entry name" value="Aldolase_TIM"/>
</dbReference>
<keyword evidence="8" id="KW-0288">FMN</keyword>
<dbReference type="PANTHER" id="PTHR11938:SF133">
    <property type="entry name" value="GLUTAMATE SYNTHASE (NADH)"/>
    <property type="match status" value="1"/>
</dbReference>
<evidence type="ECO:0000256" key="9">
    <source>
        <dbReference type="ARBA" id="ARBA00022723"/>
    </source>
</evidence>
<dbReference type="PANTHER" id="PTHR11938">
    <property type="entry name" value="FAD NADPH DEHYDROGENASE/OXIDOREDUCTASE"/>
    <property type="match status" value="1"/>
</dbReference>
<evidence type="ECO:0000256" key="11">
    <source>
        <dbReference type="ARBA" id="ARBA00023002"/>
    </source>
</evidence>
<dbReference type="EC" id="1.4.7.1" evidence="17"/>
<dbReference type="Pfam" id="PF01645">
    <property type="entry name" value="Glu_synthase"/>
    <property type="match status" value="1"/>
</dbReference>
<dbReference type="InterPro" id="IPR036485">
    <property type="entry name" value="Glu_synth_asu_C_sf"/>
</dbReference>
<evidence type="ECO:0000256" key="7">
    <source>
        <dbReference type="ARBA" id="ARBA00022630"/>
    </source>
</evidence>
<dbReference type="eggNOG" id="KOG0399">
    <property type="taxonomic scope" value="Eukaryota"/>
</dbReference>
<evidence type="ECO:0000256" key="5">
    <source>
        <dbReference type="ARBA" id="ARBA00009716"/>
    </source>
</evidence>
<dbReference type="Gene3D" id="2.160.20.60">
    <property type="entry name" value="Glutamate synthase, alpha subunit, C-terminal domain"/>
    <property type="match status" value="1"/>
</dbReference>
<comment type="caution">
    <text evidence="20">The sequence shown here is derived from an EMBL/GenBank/DDBJ whole genome shotgun (WGS) entry which is preliminary data.</text>
</comment>
<keyword evidence="11" id="KW-0560">Oxidoreductase</keyword>
<dbReference type="CDD" id="cd02808">
    <property type="entry name" value="GltS_FMN"/>
    <property type="match status" value="1"/>
</dbReference>
<feature type="region of interest" description="Disordered" evidence="18">
    <location>
        <begin position="1"/>
        <end position="57"/>
    </location>
</feature>
<comment type="pathway">
    <text evidence="16">Amino-acid biosynthesis; L-glutamate biosynthesis via GLT pathway; L-glutamate from 2-oxoglutarate and L-glutamine (ferredoxin route): step 1/1.</text>
</comment>
<organism evidence="20 21">
    <name type="scientific">Thalassiosira oceanica</name>
    <name type="common">Marine diatom</name>
    <dbReference type="NCBI Taxonomy" id="159749"/>
    <lineage>
        <taxon>Eukaryota</taxon>
        <taxon>Sar</taxon>
        <taxon>Stramenopiles</taxon>
        <taxon>Ochrophyta</taxon>
        <taxon>Bacillariophyta</taxon>
        <taxon>Coscinodiscophyceae</taxon>
        <taxon>Thalassiosirophycidae</taxon>
        <taxon>Thalassiosirales</taxon>
        <taxon>Thalassiosiraceae</taxon>
        <taxon>Thalassiosira</taxon>
    </lineage>
</organism>
<feature type="domain" description="Glutamine amidotransferase type-2" evidence="19">
    <location>
        <begin position="142"/>
        <end position="568"/>
    </location>
</feature>
<dbReference type="Gene3D" id="3.60.20.10">
    <property type="entry name" value="Glutamine Phosphoribosylpyrophosphate, subunit 1, domain 1"/>
    <property type="match status" value="1"/>
</dbReference>
<name>K0T5X7_THAOC</name>
<dbReference type="Proteomes" id="UP000266841">
    <property type="component" value="Unassembled WGS sequence"/>
</dbReference>
<dbReference type="Pfam" id="PF00310">
    <property type="entry name" value="GATase_2"/>
    <property type="match status" value="1"/>
</dbReference>
<dbReference type="CDD" id="cd00713">
    <property type="entry name" value="GltS"/>
    <property type="match status" value="1"/>
</dbReference>
<dbReference type="InterPro" id="IPR002932">
    <property type="entry name" value="Glu_synthdom"/>
</dbReference>
<protein>
    <recommendedName>
        <fullName evidence="17">glutamate synthase (ferredoxin)</fullName>
        <ecNumber evidence="17">1.4.7.1</ecNumber>
    </recommendedName>
</protein>
<comment type="cofactor">
    <cofactor evidence="2">
        <name>[3Fe-4S] cluster</name>
        <dbReference type="ChEBI" id="CHEBI:21137"/>
    </cofactor>
</comment>
<accession>K0T5X7</accession>
<dbReference type="InterPro" id="IPR017932">
    <property type="entry name" value="GATase_2_dom"/>
</dbReference>
<evidence type="ECO:0000256" key="12">
    <source>
        <dbReference type="ARBA" id="ARBA00023004"/>
    </source>
</evidence>
<keyword evidence="13" id="KW-0411">Iron-sulfur</keyword>
<evidence type="ECO:0000256" key="18">
    <source>
        <dbReference type="SAM" id="MobiDB-lite"/>
    </source>
</evidence>
<evidence type="ECO:0000256" key="6">
    <source>
        <dbReference type="ARBA" id="ARBA00022605"/>
    </source>
</evidence>
<dbReference type="InterPro" id="IPR002489">
    <property type="entry name" value="Glu_synth_asu_C"/>
</dbReference>
<dbReference type="PROSITE" id="PS51278">
    <property type="entry name" value="GATASE_TYPE_2"/>
    <property type="match status" value="1"/>
</dbReference>
<keyword evidence="14" id="KW-0314">Glutamate biosynthesis</keyword>